<evidence type="ECO:0000256" key="1">
    <source>
        <dbReference type="ARBA" id="ARBA00009684"/>
    </source>
</evidence>
<keyword evidence="6 9" id="KW-0418">Kinase</keyword>
<dbReference type="GO" id="GO:0016114">
    <property type="term" value="P:terpenoid biosynthetic process"/>
    <property type="evidence" value="ECO:0007669"/>
    <property type="project" value="UniProtKB-UniRule"/>
</dbReference>
<evidence type="ECO:0000256" key="2">
    <source>
        <dbReference type="ARBA" id="ARBA00012052"/>
    </source>
</evidence>
<proteinExistence type="inferred from homology"/>
<evidence type="ECO:0000259" key="11">
    <source>
        <dbReference type="Pfam" id="PF08544"/>
    </source>
</evidence>
<dbReference type="EC" id="2.7.1.148" evidence="2 9"/>
<dbReference type="InterPro" id="IPR004424">
    <property type="entry name" value="IspE"/>
</dbReference>
<keyword evidence="7 9" id="KW-0067">ATP-binding</keyword>
<dbReference type="EMBL" id="DVNB01000083">
    <property type="protein sequence ID" value="HIU57695.1"/>
    <property type="molecule type" value="Genomic_DNA"/>
</dbReference>
<accession>A0A9D1SF40</accession>
<evidence type="ECO:0000313" key="13">
    <source>
        <dbReference type="Proteomes" id="UP000824109"/>
    </source>
</evidence>
<evidence type="ECO:0000256" key="7">
    <source>
        <dbReference type="ARBA" id="ARBA00022840"/>
    </source>
</evidence>
<evidence type="ECO:0000256" key="5">
    <source>
        <dbReference type="ARBA" id="ARBA00022741"/>
    </source>
</evidence>
<feature type="domain" description="GHMP kinase N-terminal" evidence="10">
    <location>
        <begin position="75"/>
        <end position="153"/>
    </location>
</feature>
<dbReference type="InterPro" id="IPR006204">
    <property type="entry name" value="GHMP_kinase_N_dom"/>
</dbReference>
<evidence type="ECO:0000256" key="3">
    <source>
        <dbReference type="ARBA" id="ARBA00017473"/>
    </source>
</evidence>
<dbReference type="PANTHER" id="PTHR43527:SF2">
    <property type="entry name" value="4-DIPHOSPHOCYTIDYL-2-C-METHYL-D-ERYTHRITOL KINASE, CHLOROPLASTIC"/>
    <property type="match status" value="1"/>
</dbReference>
<dbReference type="GO" id="GO:0005524">
    <property type="term" value="F:ATP binding"/>
    <property type="evidence" value="ECO:0007669"/>
    <property type="project" value="UniProtKB-UniRule"/>
</dbReference>
<feature type="active site" evidence="9">
    <location>
        <position position="20"/>
    </location>
</feature>
<name>A0A9D1SF40_9FIRM</name>
<evidence type="ECO:0000313" key="12">
    <source>
        <dbReference type="EMBL" id="HIU57695.1"/>
    </source>
</evidence>
<dbReference type="HAMAP" id="MF_00061">
    <property type="entry name" value="IspE"/>
    <property type="match status" value="1"/>
</dbReference>
<evidence type="ECO:0000259" key="10">
    <source>
        <dbReference type="Pfam" id="PF00288"/>
    </source>
</evidence>
<feature type="domain" description="GHMP kinase C-terminal" evidence="11">
    <location>
        <begin position="209"/>
        <end position="274"/>
    </location>
</feature>
<comment type="pathway">
    <text evidence="9">Isoprenoid biosynthesis; isopentenyl diphosphate biosynthesis via DXP pathway; isopentenyl diphosphate from 1-deoxy-D-xylulose 5-phosphate: step 3/6.</text>
</comment>
<dbReference type="InterPro" id="IPR036554">
    <property type="entry name" value="GHMP_kinase_C_sf"/>
</dbReference>
<reference evidence="12" key="1">
    <citation type="submission" date="2020-10" db="EMBL/GenBank/DDBJ databases">
        <authorList>
            <person name="Gilroy R."/>
        </authorList>
    </citation>
    <scope>NUCLEOTIDE SEQUENCE</scope>
    <source>
        <strain evidence="12">USAMLcec3-3695</strain>
    </source>
</reference>
<evidence type="ECO:0000256" key="9">
    <source>
        <dbReference type="HAMAP-Rule" id="MF_00061"/>
    </source>
</evidence>
<dbReference type="InterPro" id="IPR014721">
    <property type="entry name" value="Ribsml_uS5_D2-typ_fold_subgr"/>
</dbReference>
<comment type="caution">
    <text evidence="12">The sequence shown here is derived from an EMBL/GenBank/DDBJ whole genome shotgun (WGS) entry which is preliminary data.</text>
</comment>
<gene>
    <name evidence="9" type="primary">ispE</name>
    <name evidence="12" type="ORF">IAA61_07810</name>
</gene>
<sequence>MLSDHIIITGNRAISRSFAKINLTLDVLDRRDDGYHDVRMIMQTVSLFDLVLVDRTEKGIGVKTNLKFLPVNEKNLAYLAAREFFSATGIRGGCKIMIHKNIPVAAGLAGGSGNAAAVLAALNKLCGAGLTADELCRIGLRLGADVPYCILGGTYLAEGIGERLTPLPPMPKCTILMVKPAINVSTAAVYNAIDNAKIELRPDTQAVSDALGRGDIEQIAAGLSNVMGAVTEDMYPIVRGIKEKMIKNGAIGAEMSGSGPTVFGIFPDFASAKRSHDSFAYQFKDVFITEPVN</sequence>
<comment type="catalytic activity">
    <reaction evidence="9">
        <text>4-CDP-2-C-methyl-D-erythritol + ATP = 4-CDP-2-C-methyl-D-erythritol 2-phosphate + ADP + H(+)</text>
        <dbReference type="Rhea" id="RHEA:18437"/>
        <dbReference type="ChEBI" id="CHEBI:15378"/>
        <dbReference type="ChEBI" id="CHEBI:30616"/>
        <dbReference type="ChEBI" id="CHEBI:57823"/>
        <dbReference type="ChEBI" id="CHEBI:57919"/>
        <dbReference type="ChEBI" id="CHEBI:456216"/>
        <dbReference type="EC" id="2.7.1.148"/>
    </reaction>
</comment>
<dbReference type="InterPro" id="IPR013750">
    <property type="entry name" value="GHMP_kinase_C_dom"/>
</dbReference>
<dbReference type="PIRSF" id="PIRSF010376">
    <property type="entry name" value="IspE"/>
    <property type="match status" value="1"/>
</dbReference>
<comment type="similarity">
    <text evidence="1 9">Belongs to the GHMP kinase family. IspE subfamily.</text>
</comment>
<dbReference type="NCBIfam" id="TIGR00154">
    <property type="entry name" value="ispE"/>
    <property type="match status" value="1"/>
</dbReference>
<dbReference type="Gene3D" id="3.30.70.890">
    <property type="entry name" value="GHMP kinase, C-terminal domain"/>
    <property type="match status" value="1"/>
</dbReference>
<evidence type="ECO:0000256" key="4">
    <source>
        <dbReference type="ARBA" id="ARBA00022679"/>
    </source>
</evidence>
<comment type="function">
    <text evidence="9">Catalyzes the phosphorylation of the position 2 hydroxy group of 4-diphosphocytidyl-2C-methyl-D-erythritol.</text>
</comment>
<dbReference type="AlphaFoldDB" id="A0A9D1SF40"/>
<organism evidence="12 13">
    <name type="scientific">Candidatus Ornithomonoglobus merdipullorum</name>
    <dbReference type="NCBI Taxonomy" id="2840895"/>
    <lineage>
        <taxon>Bacteria</taxon>
        <taxon>Bacillati</taxon>
        <taxon>Bacillota</taxon>
        <taxon>Clostridia</taxon>
        <taxon>Candidatus Ornithomonoglobus</taxon>
    </lineage>
</organism>
<dbReference type="Proteomes" id="UP000824109">
    <property type="component" value="Unassembled WGS sequence"/>
</dbReference>
<reference evidence="12" key="2">
    <citation type="journal article" date="2021" name="PeerJ">
        <title>Extensive microbial diversity within the chicken gut microbiome revealed by metagenomics and culture.</title>
        <authorList>
            <person name="Gilroy R."/>
            <person name="Ravi A."/>
            <person name="Getino M."/>
            <person name="Pursley I."/>
            <person name="Horton D.L."/>
            <person name="Alikhan N.F."/>
            <person name="Baker D."/>
            <person name="Gharbi K."/>
            <person name="Hall N."/>
            <person name="Watson M."/>
            <person name="Adriaenssens E.M."/>
            <person name="Foster-Nyarko E."/>
            <person name="Jarju S."/>
            <person name="Secka A."/>
            <person name="Antonio M."/>
            <person name="Oren A."/>
            <person name="Chaudhuri R.R."/>
            <person name="La Ragione R."/>
            <person name="Hildebrand F."/>
            <person name="Pallen M.J."/>
        </authorList>
    </citation>
    <scope>NUCLEOTIDE SEQUENCE</scope>
    <source>
        <strain evidence="12">USAMLcec3-3695</strain>
    </source>
</reference>
<evidence type="ECO:0000256" key="8">
    <source>
        <dbReference type="ARBA" id="ARBA00032554"/>
    </source>
</evidence>
<dbReference type="Gene3D" id="3.30.230.10">
    <property type="match status" value="1"/>
</dbReference>
<dbReference type="GO" id="GO:0050515">
    <property type="term" value="F:4-(cytidine 5'-diphospho)-2-C-methyl-D-erythritol kinase activity"/>
    <property type="evidence" value="ECO:0007669"/>
    <property type="project" value="UniProtKB-UniRule"/>
</dbReference>
<feature type="binding site" evidence="9">
    <location>
        <begin position="103"/>
        <end position="113"/>
    </location>
    <ligand>
        <name>ATP</name>
        <dbReference type="ChEBI" id="CHEBI:30616"/>
    </ligand>
</feature>
<dbReference type="Pfam" id="PF08544">
    <property type="entry name" value="GHMP_kinases_C"/>
    <property type="match status" value="1"/>
</dbReference>
<keyword evidence="9" id="KW-0414">Isoprene biosynthesis</keyword>
<protein>
    <recommendedName>
        <fullName evidence="3 9">4-diphosphocytidyl-2-C-methyl-D-erythritol kinase</fullName>
        <shortName evidence="9">CMK</shortName>
        <ecNumber evidence="2 9">2.7.1.148</ecNumber>
    </recommendedName>
    <alternativeName>
        <fullName evidence="8 9">4-(cytidine-5'-diphospho)-2-C-methyl-D-erythritol kinase</fullName>
    </alternativeName>
</protein>
<keyword evidence="4 9" id="KW-0808">Transferase</keyword>
<dbReference type="SUPFAM" id="SSF55060">
    <property type="entry name" value="GHMP Kinase, C-terminal domain"/>
    <property type="match status" value="1"/>
</dbReference>
<feature type="active site" evidence="9">
    <location>
        <position position="145"/>
    </location>
</feature>
<dbReference type="InterPro" id="IPR020568">
    <property type="entry name" value="Ribosomal_Su5_D2-typ_SF"/>
</dbReference>
<keyword evidence="5 9" id="KW-0547">Nucleotide-binding</keyword>
<dbReference type="SUPFAM" id="SSF54211">
    <property type="entry name" value="Ribosomal protein S5 domain 2-like"/>
    <property type="match status" value="1"/>
</dbReference>
<dbReference type="GO" id="GO:0019288">
    <property type="term" value="P:isopentenyl diphosphate biosynthetic process, methylerythritol 4-phosphate pathway"/>
    <property type="evidence" value="ECO:0007669"/>
    <property type="project" value="UniProtKB-UniRule"/>
</dbReference>
<dbReference type="Pfam" id="PF00288">
    <property type="entry name" value="GHMP_kinases_N"/>
    <property type="match status" value="1"/>
</dbReference>
<dbReference type="PANTHER" id="PTHR43527">
    <property type="entry name" value="4-DIPHOSPHOCYTIDYL-2-C-METHYL-D-ERYTHRITOL KINASE, CHLOROPLASTIC"/>
    <property type="match status" value="1"/>
</dbReference>
<evidence type="ECO:0000256" key="6">
    <source>
        <dbReference type="ARBA" id="ARBA00022777"/>
    </source>
</evidence>